<comment type="caution">
    <text evidence="2">The sequence shown here is derived from an EMBL/GenBank/DDBJ whole genome shotgun (WGS) entry which is preliminary data.</text>
</comment>
<protein>
    <recommendedName>
        <fullName evidence="1">LysM domain-containing protein</fullName>
    </recommendedName>
</protein>
<dbReference type="EMBL" id="RXHU01000082">
    <property type="protein sequence ID" value="RTE05487.1"/>
    <property type="molecule type" value="Genomic_DNA"/>
</dbReference>
<accession>A0A430J7N6</accession>
<evidence type="ECO:0000313" key="3">
    <source>
        <dbReference type="Proteomes" id="UP000276128"/>
    </source>
</evidence>
<dbReference type="RefSeq" id="WP_126143959.1">
    <property type="nucleotide sequence ID" value="NZ_RXHU01000082.1"/>
</dbReference>
<name>A0A430J7N6_9BACL</name>
<dbReference type="PROSITE" id="PS51782">
    <property type="entry name" value="LYSM"/>
    <property type="match status" value="1"/>
</dbReference>
<feature type="domain" description="LysM" evidence="1">
    <location>
        <begin position="168"/>
        <end position="215"/>
    </location>
</feature>
<evidence type="ECO:0000313" key="2">
    <source>
        <dbReference type="EMBL" id="RTE05487.1"/>
    </source>
</evidence>
<dbReference type="AlphaFoldDB" id="A0A430J7N6"/>
<dbReference type="OrthoDB" id="9800780at2"/>
<evidence type="ECO:0000259" key="1">
    <source>
        <dbReference type="PROSITE" id="PS51782"/>
    </source>
</evidence>
<keyword evidence="3" id="KW-1185">Reference proteome</keyword>
<sequence length="215" mass="24298">MIEFWLSFNNGAEKLRLPVPPKEFEIKTGTVTTVVNIHELGEILLIGKRKLKSISLQTYFPIADDGVAQYSGFPSPSACIDMIARWRESSKPIRLLIVGDSFKINESMVIESFTPGQKHGPQDIYFTMDLTEYRFTSRAVDLNGATDAVALLAEYTGNVRGSERDIPKTWTFKETDSLWFVARQAYGDGSRWNEIREKNDIKDELSIPEGTVLLL</sequence>
<organism evidence="2 3">
    <name type="scientific">Paenibacillus whitsoniae</name>
    <dbReference type="NCBI Taxonomy" id="2496558"/>
    <lineage>
        <taxon>Bacteria</taxon>
        <taxon>Bacillati</taxon>
        <taxon>Bacillota</taxon>
        <taxon>Bacilli</taxon>
        <taxon>Bacillales</taxon>
        <taxon>Paenibacillaceae</taxon>
        <taxon>Paenibacillus</taxon>
    </lineage>
</organism>
<proteinExistence type="predicted"/>
<gene>
    <name evidence="2" type="ORF">EJQ19_25015</name>
</gene>
<reference evidence="2 3" key="1">
    <citation type="submission" date="2018-12" db="EMBL/GenBank/DDBJ databases">
        <title>Bacillus ochoae sp. nov., Paenibacillus whitsoniae sp. nov., Paenibacillus spiritus sp. nov. Isolated from the Mars Exploration Rover during spacecraft assembly.</title>
        <authorList>
            <person name="Seuylemezian A."/>
            <person name="Vaishampayan P."/>
        </authorList>
    </citation>
    <scope>NUCLEOTIDE SEQUENCE [LARGE SCALE GENOMIC DNA]</scope>
    <source>
        <strain evidence="2 3">MER 54</strain>
    </source>
</reference>
<dbReference type="InterPro" id="IPR018392">
    <property type="entry name" value="LysM"/>
</dbReference>
<dbReference type="Proteomes" id="UP000276128">
    <property type="component" value="Unassembled WGS sequence"/>
</dbReference>